<dbReference type="GeneID" id="30968802"/>
<dbReference type="InParanoid" id="A0A1D2VCU1"/>
<name>A0A1D2VCU1_9ASCO</name>
<organism evidence="2 3">
    <name type="scientific">Ascoidea rubescens DSM 1968</name>
    <dbReference type="NCBI Taxonomy" id="1344418"/>
    <lineage>
        <taxon>Eukaryota</taxon>
        <taxon>Fungi</taxon>
        <taxon>Dikarya</taxon>
        <taxon>Ascomycota</taxon>
        <taxon>Saccharomycotina</taxon>
        <taxon>Saccharomycetes</taxon>
        <taxon>Ascoideaceae</taxon>
        <taxon>Ascoidea</taxon>
    </lineage>
</organism>
<evidence type="ECO:0000256" key="1">
    <source>
        <dbReference type="SAM" id="MobiDB-lite"/>
    </source>
</evidence>
<reference evidence="3" key="1">
    <citation type="submission" date="2016-05" db="EMBL/GenBank/DDBJ databases">
        <title>Comparative genomics of biotechnologically important yeasts.</title>
        <authorList>
            <consortium name="DOE Joint Genome Institute"/>
            <person name="Riley R."/>
            <person name="Haridas S."/>
            <person name="Wolfe K.H."/>
            <person name="Lopes M.R."/>
            <person name="Hittinger C.T."/>
            <person name="Goker M."/>
            <person name="Salamov A."/>
            <person name="Wisecaver J."/>
            <person name="Long T.M."/>
            <person name="Aerts A.L."/>
            <person name="Barry K."/>
            <person name="Choi C."/>
            <person name="Clum A."/>
            <person name="Coughlan A.Y."/>
            <person name="Deshpande S."/>
            <person name="Douglass A.P."/>
            <person name="Hanson S.J."/>
            <person name="Klenk H.-P."/>
            <person name="Labutti K."/>
            <person name="Lapidus A."/>
            <person name="Lindquist E."/>
            <person name="Lipzen A."/>
            <person name="Meier-Kolthoff J.P."/>
            <person name="Ohm R.A."/>
            <person name="Otillar R.P."/>
            <person name="Pangilinan J."/>
            <person name="Peng Y."/>
            <person name="Rokas A."/>
            <person name="Rosa C.A."/>
            <person name="Scheuner C."/>
            <person name="Sibirny A.A."/>
            <person name="Slot J.C."/>
            <person name="Stielow J.B."/>
            <person name="Sun H."/>
            <person name="Kurtzman C.P."/>
            <person name="Blackwell M."/>
            <person name="Grigoriev I.V."/>
            <person name="Jeffries T.W."/>
        </authorList>
    </citation>
    <scope>NUCLEOTIDE SEQUENCE [LARGE SCALE GENOMIC DNA]</scope>
    <source>
        <strain evidence="3">DSM 1968</strain>
    </source>
</reference>
<evidence type="ECO:0008006" key="4">
    <source>
        <dbReference type="Google" id="ProtNLM"/>
    </source>
</evidence>
<accession>A0A1D2VCU1</accession>
<evidence type="ECO:0000313" key="2">
    <source>
        <dbReference type="EMBL" id="ODV59455.1"/>
    </source>
</evidence>
<dbReference type="Proteomes" id="UP000095038">
    <property type="component" value="Unassembled WGS sequence"/>
</dbReference>
<sequence length="308" mass="35387">MFQACFSKSNWTVKYDPVLKSNYYYNSANGEVQFDNPNEVKASSYSMIRTNSSKSSKSLKSSKSSKSSRFSITRSFSNPGCKENLKKRSGLNSKFAKLLSKLAFHSSNSLNSHPNNVSQIKDTNQPDVPVSISNEINAITDNYNNDHYNNNNYIYNNPNDSNISFASYLSSIHSNDNISMTSNAKLFYHYSPSQNHTSSNSFQDFDNYDDIDNIKQSLNVYFTNQFQHKLSNDYQRDNIDDEDSSIDYLYDDNNNSNIYNDDIETSDSNSISTNIMSQNYHFNDNLPQKQAFFTIEDNSQLNSQNYYY</sequence>
<dbReference type="AlphaFoldDB" id="A0A1D2VCU1"/>
<feature type="compositionally biased region" description="Low complexity" evidence="1">
    <location>
        <begin position="53"/>
        <end position="68"/>
    </location>
</feature>
<gene>
    <name evidence="2" type="ORF">ASCRUDRAFT_9496</name>
</gene>
<proteinExistence type="predicted"/>
<evidence type="ECO:0000313" key="3">
    <source>
        <dbReference type="Proteomes" id="UP000095038"/>
    </source>
</evidence>
<protein>
    <recommendedName>
        <fullName evidence="4">WW domain-containing protein</fullName>
    </recommendedName>
</protein>
<feature type="region of interest" description="Disordered" evidence="1">
    <location>
        <begin position="53"/>
        <end position="72"/>
    </location>
</feature>
<keyword evidence="3" id="KW-1185">Reference proteome</keyword>
<dbReference type="RefSeq" id="XP_020045762.1">
    <property type="nucleotide sequence ID" value="XM_020195166.1"/>
</dbReference>
<dbReference type="EMBL" id="KV454486">
    <property type="protein sequence ID" value="ODV59455.1"/>
    <property type="molecule type" value="Genomic_DNA"/>
</dbReference>